<feature type="compositionally biased region" description="Polar residues" evidence="1">
    <location>
        <begin position="43"/>
        <end position="60"/>
    </location>
</feature>
<comment type="caution">
    <text evidence="2">The sequence shown here is derived from an EMBL/GenBank/DDBJ whole genome shotgun (WGS) entry which is preliminary data.</text>
</comment>
<feature type="compositionally biased region" description="Low complexity" evidence="1">
    <location>
        <begin position="61"/>
        <end position="72"/>
    </location>
</feature>
<name>A0A2S4PLJ5_9PEZI</name>
<keyword evidence="3" id="KW-1185">Reference proteome</keyword>
<evidence type="ECO:0000313" key="3">
    <source>
        <dbReference type="Proteomes" id="UP000237438"/>
    </source>
</evidence>
<feature type="compositionally biased region" description="Polar residues" evidence="1">
    <location>
        <begin position="275"/>
        <end position="286"/>
    </location>
</feature>
<proteinExistence type="predicted"/>
<dbReference type="AlphaFoldDB" id="A0A2S4PLJ5"/>
<organism evidence="2 3">
    <name type="scientific">Erysiphe pulchra</name>
    <dbReference type="NCBI Taxonomy" id="225359"/>
    <lineage>
        <taxon>Eukaryota</taxon>
        <taxon>Fungi</taxon>
        <taxon>Dikarya</taxon>
        <taxon>Ascomycota</taxon>
        <taxon>Pezizomycotina</taxon>
        <taxon>Leotiomycetes</taxon>
        <taxon>Erysiphales</taxon>
        <taxon>Erysiphaceae</taxon>
        <taxon>Erysiphe</taxon>
    </lineage>
</organism>
<feature type="compositionally biased region" description="Polar residues" evidence="1">
    <location>
        <begin position="382"/>
        <end position="414"/>
    </location>
</feature>
<evidence type="ECO:0000256" key="1">
    <source>
        <dbReference type="SAM" id="MobiDB-lite"/>
    </source>
</evidence>
<reference evidence="2 3" key="1">
    <citation type="submission" date="2017-10" db="EMBL/GenBank/DDBJ databases">
        <title>Development of genomic resources for the powdery mildew, Erysiphe pulchra.</title>
        <authorList>
            <person name="Wadl P.A."/>
            <person name="Mack B.M."/>
            <person name="Moore G."/>
            <person name="Beltz S.B."/>
        </authorList>
    </citation>
    <scope>NUCLEOTIDE SEQUENCE [LARGE SCALE GENOMIC DNA]</scope>
    <source>
        <strain evidence="2">Cflorida</strain>
    </source>
</reference>
<feature type="region of interest" description="Disordered" evidence="1">
    <location>
        <begin position="1"/>
        <end position="85"/>
    </location>
</feature>
<feature type="region of interest" description="Disordered" evidence="1">
    <location>
        <begin position="382"/>
        <end position="457"/>
    </location>
</feature>
<dbReference type="STRING" id="225359.A0A2S4PLJ5"/>
<protein>
    <submittedName>
        <fullName evidence="2">Uncharacterized protein</fullName>
    </submittedName>
</protein>
<sequence>MKPSIRENTSTSLVPPIRRSVSRQQSRQVSPSNEGIRPRNNRLESFNSGLVRTNASSTPESSRAVSPAPSSRYCRNGEATQPRRTGLNHYDEVSNKSFIPDRRKKSLWDGSWASFGLNSLQEIAFSMIADTSDSRPSRKSLYKTEDWFGRGKGRGATEWGPEGELSQQSHARIGAGIMEAREDKVKEMKKSRILEGRDDDNSMPDETGNYKRRTSLEKTGSGGKEVDDFSLVYVYHVQPHDTIQGVVLKFHSRMDRQGLLTSEACEIKGKPCQSPAPNNSEDSNPAVSGLEKDKSYFNDHVTFPNEKSIVNFGANESHDNNEGVPIHVRWVLLESSPIPVEVVRIPRKTLNYFPPRRRSIAALSTTSTPRISSDMYSLCRSSLESQGNSSTQKTSNIGHYSSQVNTSSSLSRQPYISKRRDSSSKTSDRRGWLQGPGGVGTLDKNVRKPGPAKDALNSWTRKKFPSIAIDTLPSTSTVCTESANLSFDSGDIGPMIPDGISNTPASTNSNGGLILPNVNLNGVENWVRKMATKVQVPRNLREDAIEMLDGVGSDDGRNFESSAGRSSATTSRLGINEEGFETSVRGRGKNRKSEKKE</sequence>
<feature type="region of interest" description="Disordered" evidence="1">
    <location>
        <begin position="550"/>
        <end position="597"/>
    </location>
</feature>
<feature type="compositionally biased region" description="Basic residues" evidence="1">
    <location>
        <begin position="586"/>
        <end position="597"/>
    </location>
</feature>
<dbReference type="EMBL" id="PEDP01002105">
    <property type="protein sequence ID" value="POS82916.1"/>
    <property type="molecule type" value="Genomic_DNA"/>
</dbReference>
<evidence type="ECO:0000313" key="2">
    <source>
        <dbReference type="EMBL" id="POS82916.1"/>
    </source>
</evidence>
<feature type="compositionally biased region" description="Basic and acidic residues" evidence="1">
    <location>
        <begin position="418"/>
        <end position="431"/>
    </location>
</feature>
<feature type="compositionally biased region" description="Low complexity" evidence="1">
    <location>
        <begin position="561"/>
        <end position="572"/>
    </location>
</feature>
<dbReference type="OrthoDB" id="2192830at2759"/>
<feature type="compositionally biased region" description="Low complexity" evidence="1">
    <location>
        <begin position="18"/>
        <end position="30"/>
    </location>
</feature>
<feature type="region of interest" description="Disordered" evidence="1">
    <location>
        <begin position="195"/>
        <end position="223"/>
    </location>
</feature>
<dbReference type="Proteomes" id="UP000237438">
    <property type="component" value="Unassembled WGS sequence"/>
</dbReference>
<feature type="region of interest" description="Disordered" evidence="1">
    <location>
        <begin position="268"/>
        <end position="291"/>
    </location>
</feature>
<accession>A0A2S4PLJ5</accession>
<feature type="compositionally biased region" description="Polar residues" evidence="1">
    <location>
        <begin position="1"/>
        <end position="13"/>
    </location>
</feature>
<gene>
    <name evidence="2" type="ORF">EPUL_006140</name>
</gene>